<dbReference type="SUPFAM" id="SSF48726">
    <property type="entry name" value="Immunoglobulin"/>
    <property type="match status" value="1"/>
</dbReference>
<evidence type="ECO:0000313" key="11">
    <source>
        <dbReference type="EMBL" id="NXW52520.1"/>
    </source>
</evidence>
<dbReference type="InterPro" id="IPR036179">
    <property type="entry name" value="Ig-like_dom_sf"/>
</dbReference>
<dbReference type="EMBL" id="VZZU01010861">
    <property type="protein sequence ID" value="NXW52520.1"/>
    <property type="molecule type" value="Genomic_DNA"/>
</dbReference>
<keyword evidence="3" id="KW-0732">Signal</keyword>
<name>A0A7L4CQQ5_9AVES</name>
<evidence type="ECO:0000256" key="9">
    <source>
        <dbReference type="ARBA" id="ARBA00023180"/>
    </source>
</evidence>
<gene>
    <name evidence="11" type="primary">Icam4</name>
    <name evidence="11" type="ORF">NYCLEU_R14606</name>
</gene>
<keyword evidence="7" id="KW-0472">Membrane</keyword>
<keyword evidence="6" id="KW-1133">Transmembrane helix</keyword>
<comment type="caution">
    <text evidence="11">The sequence shown here is derived from an EMBL/GenBank/DDBJ whole genome shotgun (WGS) entry which is preliminary data.</text>
</comment>
<evidence type="ECO:0000256" key="3">
    <source>
        <dbReference type="ARBA" id="ARBA00022729"/>
    </source>
</evidence>
<feature type="non-terminal residue" evidence="11">
    <location>
        <position position="1"/>
    </location>
</feature>
<evidence type="ECO:0000256" key="8">
    <source>
        <dbReference type="ARBA" id="ARBA00023157"/>
    </source>
</evidence>
<evidence type="ECO:0000256" key="10">
    <source>
        <dbReference type="ARBA" id="ARBA00023319"/>
    </source>
</evidence>
<evidence type="ECO:0000256" key="7">
    <source>
        <dbReference type="ARBA" id="ARBA00023136"/>
    </source>
</evidence>
<evidence type="ECO:0000256" key="1">
    <source>
        <dbReference type="ARBA" id="ARBA00004479"/>
    </source>
</evidence>
<evidence type="ECO:0000256" key="5">
    <source>
        <dbReference type="ARBA" id="ARBA00022889"/>
    </source>
</evidence>
<accession>A0A7L4CQQ5</accession>
<protein>
    <submittedName>
        <fullName evidence="11">ICAM4 protein</fullName>
    </submittedName>
</protein>
<dbReference type="GO" id="GO:0005886">
    <property type="term" value="C:plasma membrane"/>
    <property type="evidence" value="ECO:0007669"/>
    <property type="project" value="TreeGrafter"/>
</dbReference>
<dbReference type="PANTHER" id="PTHR13771">
    <property type="entry name" value="INTERCELLULAR ADHESION MOLECULE"/>
    <property type="match status" value="1"/>
</dbReference>
<keyword evidence="2" id="KW-0812">Transmembrane</keyword>
<keyword evidence="9" id="KW-0325">Glycoprotein</keyword>
<dbReference type="Gene3D" id="2.60.40.10">
    <property type="entry name" value="Immunoglobulins"/>
    <property type="match status" value="1"/>
</dbReference>
<organism evidence="11 12">
    <name type="scientific">Nyctiprogne leucopyga</name>
    <dbReference type="NCBI Taxonomy" id="382315"/>
    <lineage>
        <taxon>Eukaryota</taxon>
        <taxon>Metazoa</taxon>
        <taxon>Chordata</taxon>
        <taxon>Craniata</taxon>
        <taxon>Vertebrata</taxon>
        <taxon>Euteleostomi</taxon>
        <taxon>Archelosauria</taxon>
        <taxon>Archosauria</taxon>
        <taxon>Dinosauria</taxon>
        <taxon>Saurischia</taxon>
        <taxon>Theropoda</taxon>
        <taxon>Coelurosauria</taxon>
        <taxon>Aves</taxon>
        <taxon>Neognathae</taxon>
        <taxon>Neoaves</taxon>
        <taxon>Strisores</taxon>
        <taxon>Caprimulgiformes</taxon>
        <taxon>Caprimulgidae</taxon>
        <taxon>Chordeilinae</taxon>
        <taxon>Nyctiprogne</taxon>
    </lineage>
</organism>
<keyword evidence="10" id="KW-0393">Immunoglobulin domain</keyword>
<dbReference type="Proteomes" id="UP000551823">
    <property type="component" value="Unassembled WGS sequence"/>
</dbReference>
<evidence type="ECO:0000313" key="12">
    <source>
        <dbReference type="Proteomes" id="UP000551823"/>
    </source>
</evidence>
<evidence type="ECO:0000256" key="2">
    <source>
        <dbReference type="ARBA" id="ARBA00022692"/>
    </source>
</evidence>
<dbReference type="AlphaFoldDB" id="A0A7L4CQQ5"/>
<feature type="non-terminal residue" evidence="11">
    <location>
        <position position="107"/>
    </location>
</feature>
<keyword evidence="8" id="KW-1015">Disulfide bond</keyword>
<proteinExistence type="predicted"/>
<comment type="subcellular location">
    <subcellularLocation>
        <location evidence="1">Membrane</location>
        <topology evidence="1">Single-pass type I membrane protein</topology>
    </subcellularLocation>
</comment>
<dbReference type="InterPro" id="IPR013783">
    <property type="entry name" value="Ig-like_fold"/>
</dbReference>
<dbReference type="GO" id="GO:0098609">
    <property type="term" value="P:cell-cell adhesion"/>
    <property type="evidence" value="ECO:0007669"/>
    <property type="project" value="InterPro"/>
</dbReference>
<dbReference type="GO" id="GO:0005178">
    <property type="term" value="F:integrin binding"/>
    <property type="evidence" value="ECO:0007669"/>
    <property type="project" value="InterPro"/>
</dbReference>
<keyword evidence="12" id="KW-1185">Reference proteome</keyword>
<dbReference type="InterPro" id="IPR047012">
    <property type="entry name" value="ICAM_VCAM"/>
</dbReference>
<evidence type="ECO:0000256" key="6">
    <source>
        <dbReference type="ARBA" id="ARBA00022989"/>
    </source>
</evidence>
<dbReference type="PANTHER" id="PTHR13771:SF9">
    <property type="entry name" value="INTERCELLULAR ADHESION MOLECULE 5"/>
    <property type="match status" value="1"/>
</dbReference>
<dbReference type="InterPro" id="IPR003987">
    <property type="entry name" value="ICAM_VCAM_N"/>
</dbReference>
<evidence type="ECO:0000256" key="4">
    <source>
        <dbReference type="ARBA" id="ARBA00022737"/>
    </source>
</evidence>
<keyword evidence="5" id="KW-0130">Cell adhesion</keyword>
<reference evidence="11 12" key="1">
    <citation type="submission" date="2019-09" db="EMBL/GenBank/DDBJ databases">
        <title>Bird 10,000 Genomes (B10K) Project - Family phase.</title>
        <authorList>
            <person name="Zhang G."/>
        </authorList>
    </citation>
    <scope>NUCLEOTIDE SEQUENCE [LARGE SCALE GENOMIC DNA]</scope>
    <source>
        <strain evidence="11">B10K-DU-005-01</strain>
    </source>
</reference>
<dbReference type="PRINTS" id="PR01472">
    <property type="entry name" value="ICAMVCAM1"/>
</dbReference>
<sequence length="107" mass="12176">LLNVTVWNSSLLGYYTCNQERKVVATKLIVYHVPESVVLEEIPPLEVGQSHELRCLVAKVAPIQNLTVIFWRGDEVLHTKTFKQGQEDEPVTTWVTHQLVAQHQDDG</sequence>
<keyword evidence="4" id="KW-0677">Repeat</keyword>